<dbReference type="GO" id="GO:0005794">
    <property type="term" value="C:Golgi apparatus"/>
    <property type="evidence" value="ECO:0007669"/>
    <property type="project" value="TreeGrafter"/>
</dbReference>
<feature type="coiled-coil region" evidence="1">
    <location>
        <begin position="809"/>
        <end position="1002"/>
    </location>
</feature>
<dbReference type="OrthoDB" id="28818at2759"/>
<dbReference type="InterPro" id="IPR000237">
    <property type="entry name" value="GRIP_dom"/>
</dbReference>
<organism evidence="4 5">
    <name type="scientific">Leptobrachium leishanense</name>
    <name type="common">Leishan spiny toad</name>
    <dbReference type="NCBI Taxonomy" id="445787"/>
    <lineage>
        <taxon>Eukaryota</taxon>
        <taxon>Metazoa</taxon>
        <taxon>Chordata</taxon>
        <taxon>Craniata</taxon>
        <taxon>Vertebrata</taxon>
        <taxon>Euteleostomi</taxon>
        <taxon>Amphibia</taxon>
        <taxon>Batrachia</taxon>
        <taxon>Anura</taxon>
        <taxon>Pelobatoidea</taxon>
        <taxon>Megophryidae</taxon>
        <taxon>Leptobrachium</taxon>
    </lineage>
</organism>
<dbReference type="PANTHER" id="PTHR19327">
    <property type="entry name" value="GOLGIN"/>
    <property type="match status" value="1"/>
</dbReference>
<keyword evidence="1" id="KW-0175">Coiled coil</keyword>
<feature type="domain" description="GRIP" evidence="3">
    <location>
        <begin position="1492"/>
        <end position="1539"/>
    </location>
</feature>
<sequence length="1554" mass="181414">MLQNQRQDLDSLGQEKEKICLEKLDQLKREHEAHIRELKENDQQYYEARLKEKEQSFQAHIQEMNDKTLEKLDVKQTELEALSAELSEALKLRQELEQKPSALEDEIRKLKHQYEAQLHDERVKHEEQISVIENEKELLTQGVEKGLKEEINHLKMLLDGKLKEIEELKTEKESLKEAAEKTGAALKETLVRLEEIQTSHQSKSQEEAKAFATQLLELQEILKHIKEERDHLKGLGESTQSNLKNVTDELDCYKDQVQNLTVQVQEQSKTAAEKFNTLQQQSDAEIQAFKTKVEELQKSLEEQENEIAKLNKTHNQTVSELNQIVSSKEKEVLALQEEYQTKTKSQEVKFEKMKQRIKDIQDASKKKYAEMESKLKKELEKKQLELNNKEKQFNEKMLEMAQASSTGINEAMSQLEVNHKEQLQNVKETHQKELEDTAQTWEKKLCQQVDELKEKHELELQEKDQAMTEVQQQLSIISRGKEELESQIIELKESKGRIDISFNEIQGQLQQASAQVLTFTDSESILKSQIENLEKDCITLGNEKKMLEEQLCGLKTSLEEDHSRISELASKLQSAEEQCQLLENAHNKDRAEYEKELLDKLSEKEAQCNQLLLEQEKKLDSCCKELFGLLESTASELTEKYNDRVNRAIMKITFCEKKVCTLTEAITKELGKVLDLQTQLEKLTAENDSTCTSLNQTNVQLQEKEHFILSMKNEIQALLLEKEVLQKEGGSHMRVADEKESCITQLKKELSDNINNVTSLTETLKDKEAVLTSLHTQINELKLKLENSVDLAEKESSVACLTSQHKDSQLQLENQIKDLLTQLEAVNEEKASSLAEADKLKNRLDEWKKKAEVKFAQNQNTVKDLQEQIESCKEENKIKDEKLLKLSEEFEHNRSSMEQNQREKERAELDLTRHIEIQKSRIEELDEQLSKLSSENKCLLEEVEKQKRQQNVEKEELVEQLKHVQSVVSEKDVFSTEASNKVLEMEKENNALKEELAAKQIIWQQVKTDLSQNKDKEMKELEHRVTAESANKLAELKKKAEQKIASVKKQLMSQLEEKEQSRKETENQLLDLRQKMENEKKAAQEGLSCEKEEQAKKYASLLEEYKGKEAELEKTKNENVLKEQKMTELEDKFSVLQKTLDEREQIERERDMSSVNENEAQKRQMEELSSKYEEQIKGLQENLAAKYAEMKTCEDQIAEKTEALENLQALFDELQSQENTLRQKLAEAEGETQKFRKEVSKLQKDMRSLRKEHNQELGLLKKELTEESEERIKHEQEDMELKHNSSLKQLMRQFNTQLAEKEREVEIAVQETISKAQEVEAELMQSHHIEATQLHKKIAEKEDDLKRTVKKYEELMEELKCIFNRCIMLYLMHWNTFSSTSWSQETREEEMTGKVTELQKEHENLQEELLKKEEELTRKQENGKEEQTSEEVQTQMAQKTMQLSEAKLKEQELNEKINTLEDQLKNYSHGVYVTPLGTPYKDVNHRYTDVSLFGEPTEFEYLRKVMFEYMMGRETKTMAKVITTVLRFPADQAQKILEKEDARPVFPQPRSGIF</sequence>
<feature type="region of interest" description="Disordered" evidence="2">
    <location>
        <begin position="1145"/>
        <end position="1167"/>
    </location>
</feature>
<dbReference type="SUPFAM" id="SSF101283">
    <property type="entry name" value="GRIP domain"/>
    <property type="match status" value="1"/>
</dbReference>
<proteinExistence type="predicted"/>
<dbReference type="Ensembl" id="ENSLLET00000022472.1">
    <property type="protein sequence ID" value="ENSLLEP00000021637.1"/>
    <property type="gene ID" value="ENSLLEG00000013695.1"/>
</dbReference>
<dbReference type="Pfam" id="PF01465">
    <property type="entry name" value="GRIP"/>
    <property type="match status" value="1"/>
</dbReference>
<dbReference type="PANTHER" id="PTHR19327:SF0">
    <property type="entry name" value="GOLGIN SUBFAMILY A MEMBER 4"/>
    <property type="match status" value="1"/>
</dbReference>
<feature type="coiled-coil region" evidence="1">
    <location>
        <begin position="530"/>
        <end position="618"/>
    </location>
</feature>
<feature type="region of interest" description="Disordered" evidence="2">
    <location>
        <begin position="1408"/>
        <end position="1431"/>
    </location>
</feature>
<dbReference type="Proteomes" id="UP000694569">
    <property type="component" value="Unplaced"/>
</dbReference>
<name>A0A8C5N481_9ANUR</name>
<dbReference type="Gene3D" id="1.10.220.60">
    <property type="entry name" value="GRIP domain"/>
    <property type="match status" value="1"/>
</dbReference>
<evidence type="ECO:0000256" key="1">
    <source>
        <dbReference type="SAM" id="Coils"/>
    </source>
</evidence>
<feature type="compositionally biased region" description="Basic and acidic residues" evidence="2">
    <location>
        <begin position="1408"/>
        <end position="1427"/>
    </location>
</feature>
<accession>A0A8C5N481</accession>
<protein>
    <submittedName>
        <fullName evidence="4">Golgin A4</fullName>
    </submittedName>
</protein>
<keyword evidence="5" id="KW-1185">Reference proteome</keyword>
<dbReference type="SMART" id="SM00755">
    <property type="entry name" value="Grip"/>
    <property type="match status" value="1"/>
</dbReference>
<reference evidence="4" key="2">
    <citation type="submission" date="2025-09" db="UniProtKB">
        <authorList>
            <consortium name="Ensembl"/>
        </authorList>
    </citation>
    <scope>IDENTIFICATION</scope>
</reference>
<dbReference type="PROSITE" id="PS50913">
    <property type="entry name" value="GRIP"/>
    <property type="match status" value="1"/>
</dbReference>
<evidence type="ECO:0000313" key="5">
    <source>
        <dbReference type="Proteomes" id="UP000694569"/>
    </source>
</evidence>
<evidence type="ECO:0000313" key="4">
    <source>
        <dbReference type="Ensembl" id="ENSLLEP00000021637.1"/>
    </source>
</evidence>
<dbReference type="GO" id="GO:0048193">
    <property type="term" value="P:Golgi vesicle transport"/>
    <property type="evidence" value="ECO:0007669"/>
    <property type="project" value="TreeGrafter"/>
</dbReference>
<evidence type="ECO:0000259" key="3">
    <source>
        <dbReference type="PROSITE" id="PS50913"/>
    </source>
</evidence>
<feature type="coiled-coil region" evidence="1">
    <location>
        <begin position="2"/>
        <end position="487"/>
    </location>
</feature>
<evidence type="ECO:0000256" key="2">
    <source>
        <dbReference type="SAM" id="MobiDB-lite"/>
    </source>
</evidence>
<reference evidence="4" key="1">
    <citation type="submission" date="2025-08" db="UniProtKB">
        <authorList>
            <consortium name="Ensembl"/>
        </authorList>
    </citation>
    <scope>IDENTIFICATION</scope>
</reference>
<dbReference type="GO" id="GO:0031267">
    <property type="term" value="F:small GTPase binding"/>
    <property type="evidence" value="ECO:0007669"/>
    <property type="project" value="TreeGrafter"/>
</dbReference>
<dbReference type="GeneTree" id="ENSGT00730000111139"/>